<name>A0A507DX53_9FUNG</name>
<evidence type="ECO:0000313" key="1">
    <source>
        <dbReference type="EMBL" id="TPX56051.1"/>
    </source>
</evidence>
<protein>
    <submittedName>
        <fullName evidence="1">Uncharacterized protein</fullName>
    </submittedName>
</protein>
<comment type="caution">
    <text evidence="1">The sequence shown here is derived from an EMBL/GenBank/DDBJ whole genome shotgun (WGS) entry which is preliminary data.</text>
</comment>
<evidence type="ECO:0000313" key="2">
    <source>
        <dbReference type="Proteomes" id="UP000318582"/>
    </source>
</evidence>
<sequence>MTEAATEAETADVGPDLRIVTGRETVGRDHLLAVDGLDPGREVDLLDGTVDVGTGRDRAPLGETATPTKWSRLWNAEEALVPAPDLHPAKQKGMMGNR</sequence>
<gene>
    <name evidence="1" type="ORF">PhCBS80983_g04838</name>
</gene>
<organism evidence="1 2">
    <name type="scientific">Powellomyces hirtus</name>
    <dbReference type="NCBI Taxonomy" id="109895"/>
    <lineage>
        <taxon>Eukaryota</taxon>
        <taxon>Fungi</taxon>
        <taxon>Fungi incertae sedis</taxon>
        <taxon>Chytridiomycota</taxon>
        <taxon>Chytridiomycota incertae sedis</taxon>
        <taxon>Chytridiomycetes</taxon>
        <taxon>Spizellomycetales</taxon>
        <taxon>Powellomycetaceae</taxon>
        <taxon>Powellomyces</taxon>
    </lineage>
</organism>
<proteinExistence type="predicted"/>
<dbReference type="AlphaFoldDB" id="A0A507DX53"/>
<keyword evidence="2" id="KW-1185">Reference proteome</keyword>
<dbReference type="Proteomes" id="UP000318582">
    <property type="component" value="Unassembled WGS sequence"/>
</dbReference>
<dbReference type="EMBL" id="QEAQ01000087">
    <property type="protein sequence ID" value="TPX56051.1"/>
    <property type="molecule type" value="Genomic_DNA"/>
</dbReference>
<accession>A0A507DX53</accession>
<reference evidence="1 2" key="1">
    <citation type="journal article" date="2019" name="Sci. Rep.">
        <title>Comparative genomics of chytrid fungi reveal insights into the obligate biotrophic and pathogenic lifestyle of Synchytrium endobioticum.</title>
        <authorList>
            <person name="van de Vossenberg B.T.L.H."/>
            <person name="Warris S."/>
            <person name="Nguyen H.D.T."/>
            <person name="van Gent-Pelzer M.P.E."/>
            <person name="Joly D.L."/>
            <person name="van de Geest H.C."/>
            <person name="Bonants P.J.M."/>
            <person name="Smith D.S."/>
            <person name="Levesque C.A."/>
            <person name="van der Lee T.A.J."/>
        </authorList>
    </citation>
    <scope>NUCLEOTIDE SEQUENCE [LARGE SCALE GENOMIC DNA]</scope>
    <source>
        <strain evidence="1 2">CBS 809.83</strain>
    </source>
</reference>